<keyword evidence="2" id="KW-1185">Reference proteome</keyword>
<reference evidence="1" key="2">
    <citation type="submission" date="2023-06" db="EMBL/GenBank/DDBJ databases">
        <authorList>
            <person name="Ma L."/>
            <person name="Liu K.-W."/>
            <person name="Li Z."/>
            <person name="Hsiao Y.-Y."/>
            <person name="Qi Y."/>
            <person name="Fu T."/>
            <person name="Tang G."/>
            <person name="Zhang D."/>
            <person name="Sun W.-H."/>
            <person name="Liu D.-K."/>
            <person name="Li Y."/>
            <person name="Chen G.-Z."/>
            <person name="Liu X.-D."/>
            <person name="Liao X.-Y."/>
            <person name="Jiang Y.-T."/>
            <person name="Yu X."/>
            <person name="Hao Y."/>
            <person name="Huang J."/>
            <person name="Zhao X.-W."/>
            <person name="Ke S."/>
            <person name="Chen Y.-Y."/>
            <person name="Wu W.-L."/>
            <person name="Hsu J.-L."/>
            <person name="Lin Y.-F."/>
            <person name="Huang M.-D."/>
            <person name="Li C.-Y."/>
            <person name="Huang L."/>
            <person name="Wang Z.-W."/>
            <person name="Zhao X."/>
            <person name="Zhong W.-Y."/>
            <person name="Peng D.-H."/>
            <person name="Ahmad S."/>
            <person name="Lan S."/>
            <person name="Zhang J.-S."/>
            <person name="Tsai W.-C."/>
            <person name="Van De Peer Y."/>
            <person name="Liu Z.-J."/>
        </authorList>
    </citation>
    <scope>NUCLEOTIDE SEQUENCE</scope>
    <source>
        <strain evidence="1">CP</strain>
        <tissue evidence="1">Leaves</tissue>
    </source>
</reference>
<organism evidence="1 2">
    <name type="scientific">Acorus calamus</name>
    <name type="common">Sweet flag</name>
    <dbReference type="NCBI Taxonomy" id="4465"/>
    <lineage>
        <taxon>Eukaryota</taxon>
        <taxon>Viridiplantae</taxon>
        <taxon>Streptophyta</taxon>
        <taxon>Embryophyta</taxon>
        <taxon>Tracheophyta</taxon>
        <taxon>Spermatophyta</taxon>
        <taxon>Magnoliopsida</taxon>
        <taxon>Liliopsida</taxon>
        <taxon>Acoraceae</taxon>
        <taxon>Acorus</taxon>
    </lineage>
</organism>
<protein>
    <submittedName>
        <fullName evidence="1">Uncharacterized protein</fullName>
    </submittedName>
</protein>
<evidence type="ECO:0000313" key="1">
    <source>
        <dbReference type="EMBL" id="KAK1282640.1"/>
    </source>
</evidence>
<comment type="caution">
    <text evidence="1">The sequence shown here is derived from an EMBL/GenBank/DDBJ whole genome shotgun (WGS) entry which is preliminary data.</text>
</comment>
<accession>A0AAV9C0L5</accession>
<dbReference type="EMBL" id="JAUJYO010000022">
    <property type="protein sequence ID" value="KAK1282640.1"/>
    <property type="molecule type" value="Genomic_DNA"/>
</dbReference>
<dbReference type="AlphaFoldDB" id="A0AAV9C0L5"/>
<evidence type="ECO:0000313" key="2">
    <source>
        <dbReference type="Proteomes" id="UP001180020"/>
    </source>
</evidence>
<dbReference type="Proteomes" id="UP001180020">
    <property type="component" value="Unassembled WGS sequence"/>
</dbReference>
<proteinExistence type="predicted"/>
<reference evidence="1" key="1">
    <citation type="journal article" date="2023" name="Nat. Commun.">
        <title>Diploid and tetraploid genomes of Acorus and the evolution of monocots.</title>
        <authorList>
            <person name="Ma L."/>
            <person name="Liu K.W."/>
            <person name="Li Z."/>
            <person name="Hsiao Y.Y."/>
            <person name="Qi Y."/>
            <person name="Fu T."/>
            <person name="Tang G.D."/>
            <person name="Zhang D."/>
            <person name="Sun W.H."/>
            <person name="Liu D.K."/>
            <person name="Li Y."/>
            <person name="Chen G.Z."/>
            <person name="Liu X.D."/>
            <person name="Liao X.Y."/>
            <person name="Jiang Y.T."/>
            <person name="Yu X."/>
            <person name="Hao Y."/>
            <person name="Huang J."/>
            <person name="Zhao X.W."/>
            <person name="Ke S."/>
            <person name="Chen Y.Y."/>
            <person name="Wu W.L."/>
            <person name="Hsu J.L."/>
            <person name="Lin Y.F."/>
            <person name="Huang M.D."/>
            <person name="Li C.Y."/>
            <person name="Huang L."/>
            <person name="Wang Z.W."/>
            <person name="Zhao X."/>
            <person name="Zhong W.Y."/>
            <person name="Peng D.H."/>
            <person name="Ahmad S."/>
            <person name="Lan S."/>
            <person name="Zhang J.S."/>
            <person name="Tsai W.C."/>
            <person name="Van de Peer Y."/>
            <person name="Liu Z.J."/>
        </authorList>
    </citation>
    <scope>NUCLEOTIDE SEQUENCE</scope>
    <source>
        <strain evidence="1">CP</strain>
    </source>
</reference>
<sequence>MEWFVRLSHPLCQNPKNKTLSQGEAVNGDDTRINNVVRYLETFPDMGSASTTADRGIQHVIQYFKDGIPLPDSADSLCTSQQRIYRRR</sequence>
<gene>
    <name evidence="1" type="ORF">QJS10_CPB22g00207</name>
</gene>
<name>A0AAV9C0L5_ACOCL</name>